<proteinExistence type="predicted"/>
<name>A0A2M9G701_9PROT</name>
<dbReference type="PANTHER" id="PTHR33639">
    <property type="entry name" value="THIOL-DISULFIDE OXIDOREDUCTASE DCC"/>
    <property type="match status" value="1"/>
</dbReference>
<keyword evidence="2" id="KW-1185">Reference proteome</keyword>
<dbReference type="InterPro" id="IPR007263">
    <property type="entry name" value="DCC1-like"/>
</dbReference>
<organism evidence="1 2">
    <name type="scientific">Minwuia thermotolerans</name>
    <dbReference type="NCBI Taxonomy" id="2056226"/>
    <lineage>
        <taxon>Bacteria</taxon>
        <taxon>Pseudomonadati</taxon>
        <taxon>Pseudomonadota</taxon>
        <taxon>Alphaproteobacteria</taxon>
        <taxon>Minwuiales</taxon>
        <taxon>Minwuiaceae</taxon>
        <taxon>Minwuia</taxon>
    </lineage>
</organism>
<comment type="caution">
    <text evidence="1">The sequence shown here is derived from an EMBL/GenBank/DDBJ whole genome shotgun (WGS) entry which is preliminary data.</text>
</comment>
<dbReference type="EMBL" id="PHIG01000005">
    <property type="protein sequence ID" value="PJK31497.1"/>
    <property type="molecule type" value="Genomic_DNA"/>
</dbReference>
<reference evidence="1 2" key="1">
    <citation type="submission" date="2017-11" db="EMBL/GenBank/DDBJ databases">
        <title>Draft genome sequence of Rhizobiales bacterium SY3-13.</title>
        <authorList>
            <person name="Sun C."/>
        </authorList>
    </citation>
    <scope>NUCLEOTIDE SEQUENCE [LARGE SCALE GENOMIC DNA]</scope>
    <source>
        <strain evidence="1 2">SY3-13</strain>
    </source>
</reference>
<evidence type="ECO:0000313" key="1">
    <source>
        <dbReference type="EMBL" id="PJK31497.1"/>
    </source>
</evidence>
<dbReference type="PANTHER" id="PTHR33639:SF2">
    <property type="entry name" value="DUF393 DOMAIN-CONTAINING PROTEIN"/>
    <property type="match status" value="1"/>
</dbReference>
<protein>
    <submittedName>
        <fullName evidence="1">DUF393 domain-containing protein</fullName>
    </submittedName>
</protein>
<dbReference type="Pfam" id="PF04134">
    <property type="entry name" value="DCC1-like"/>
    <property type="match status" value="1"/>
</dbReference>
<dbReference type="InterPro" id="IPR052927">
    <property type="entry name" value="DCC_oxidoreductase"/>
</dbReference>
<dbReference type="Proteomes" id="UP000229498">
    <property type="component" value="Unassembled WGS sequence"/>
</dbReference>
<evidence type="ECO:0000313" key="2">
    <source>
        <dbReference type="Proteomes" id="UP000229498"/>
    </source>
</evidence>
<accession>A0A2M9G701</accession>
<gene>
    <name evidence="1" type="ORF">CVT23_01785</name>
</gene>
<sequence length="125" mass="13897">MDGDCALCSGAARWIARHDRRGEFRIATADSPLGRRLLAGQGLDPDDPESWLYIERGQVRTSLDAVIAAGARLGGAGRLLGAFRVLPRPAQNWLYRRIARNRYALFGRAELCALPDPELRKRLVQ</sequence>
<dbReference type="GO" id="GO:0015035">
    <property type="term" value="F:protein-disulfide reductase activity"/>
    <property type="evidence" value="ECO:0007669"/>
    <property type="project" value="InterPro"/>
</dbReference>
<dbReference type="AlphaFoldDB" id="A0A2M9G701"/>